<evidence type="ECO:0000313" key="3">
    <source>
        <dbReference type="EMBL" id="KHS50731.1"/>
    </source>
</evidence>
<dbReference type="Pfam" id="PF08327">
    <property type="entry name" value="AHSA1"/>
    <property type="match status" value="1"/>
</dbReference>
<gene>
    <name evidence="3" type="ORF">AE0388_2803</name>
</gene>
<dbReference type="EMBL" id="JTJZ01000022">
    <property type="protein sequence ID" value="KHS50731.1"/>
    <property type="molecule type" value="Genomic_DNA"/>
</dbReference>
<evidence type="ECO:0000313" key="4">
    <source>
        <dbReference type="Proteomes" id="UP000031488"/>
    </source>
</evidence>
<dbReference type="Gene3D" id="3.30.530.20">
    <property type="match status" value="1"/>
</dbReference>
<dbReference type="OrthoDB" id="6624781at2"/>
<proteinExistence type="inferred from homology"/>
<comment type="similarity">
    <text evidence="1">Belongs to the AHA1 family.</text>
</comment>
<comment type="caution">
    <text evidence="3">The sequence shown here is derived from an EMBL/GenBank/DDBJ whole genome shotgun (WGS) entry which is preliminary data.</text>
</comment>
<reference evidence="3 4" key="1">
    <citation type="submission" date="2014-11" db="EMBL/GenBank/DDBJ databases">
        <title>Draft Genome Sequence of Brevibacterium linens AE038-8.</title>
        <authorList>
            <person name="Maizel D."/>
            <person name="Utturkar S.M."/>
            <person name="Brown S.D."/>
            <person name="Ferrero M."/>
            <person name="Rosen B.P."/>
        </authorList>
    </citation>
    <scope>NUCLEOTIDE SEQUENCE [LARGE SCALE GENOMIC DNA]</scope>
    <source>
        <strain evidence="3 4">AE038-8</strain>
    </source>
</reference>
<dbReference type="InterPro" id="IPR013538">
    <property type="entry name" value="ASHA1/2-like_C"/>
</dbReference>
<dbReference type="AlphaFoldDB" id="A0A0B8ZWU7"/>
<keyword evidence="4" id="KW-1185">Reference proteome</keyword>
<feature type="domain" description="Activator of Hsp90 ATPase homologue 1/2-like C-terminal" evidence="2">
    <location>
        <begin position="13"/>
        <end position="150"/>
    </location>
</feature>
<organism evidence="3 4">
    <name type="scientific">Brevibacterium linens</name>
    <dbReference type="NCBI Taxonomy" id="1703"/>
    <lineage>
        <taxon>Bacteria</taxon>
        <taxon>Bacillati</taxon>
        <taxon>Actinomycetota</taxon>
        <taxon>Actinomycetes</taxon>
        <taxon>Micrococcales</taxon>
        <taxon>Brevibacteriaceae</taxon>
        <taxon>Brevibacterium</taxon>
    </lineage>
</organism>
<protein>
    <submittedName>
        <fullName evidence="3">Polyketide cyclase/dehydrase</fullName>
    </submittedName>
</protein>
<evidence type="ECO:0000256" key="1">
    <source>
        <dbReference type="ARBA" id="ARBA00006817"/>
    </source>
</evidence>
<sequence length="154" mass="17054">MSETSISASRTIDVPVEDIFHILSNPERHAEIDGSGMVQSDDKTDRITEVGQKFSMNMHWGKMGGDYKTDNHVIGYEENKLLAWKTAPAGEEPPGWEWVWELTSHSHDSTEVSVTYDWSAVTDKEVLKQVDFPAVSEEDLESSLGNLAAAVSGV</sequence>
<dbReference type="InterPro" id="IPR023393">
    <property type="entry name" value="START-like_dom_sf"/>
</dbReference>
<evidence type="ECO:0000259" key="2">
    <source>
        <dbReference type="Pfam" id="PF08327"/>
    </source>
</evidence>
<dbReference type="Proteomes" id="UP000031488">
    <property type="component" value="Unassembled WGS sequence"/>
</dbReference>
<accession>A0A0B8ZWU7</accession>
<dbReference type="CDD" id="cd07825">
    <property type="entry name" value="SRPBCC_7"/>
    <property type="match status" value="1"/>
</dbReference>
<dbReference type="PATRIC" id="fig|1703.6.peg.2751"/>
<dbReference type="SUPFAM" id="SSF55961">
    <property type="entry name" value="Bet v1-like"/>
    <property type="match status" value="1"/>
</dbReference>
<name>A0A0B8ZWU7_BRELN</name>
<dbReference type="RefSeq" id="WP_039211476.1">
    <property type="nucleotide sequence ID" value="NZ_JTJZ01000022.1"/>
</dbReference>